<evidence type="ECO:0000313" key="4">
    <source>
        <dbReference type="Proteomes" id="UP000599074"/>
    </source>
</evidence>
<reference evidence="3" key="1">
    <citation type="submission" date="2021-01" db="EMBL/GenBank/DDBJ databases">
        <title>Whole genome shotgun sequence of Planosporangium mesophilum NBRC 109066.</title>
        <authorList>
            <person name="Komaki H."/>
            <person name="Tamura T."/>
        </authorList>
    </citation>
    <scope>NUCLEOTIDE SEQUENCE</scope>
    <source>
        <strain evidence="3">NBRC 109066</strain>
    </source>
</reference>
<comment type="caution">
    <text evidence="3">The sequence shown here is derived from an EMBL/GenBank/DDBJ whole genome shotgun (WGS) entry which is preliminary data.</text>
</comment>
<accession>A0A8J3TGZ8</accession>
<proteinExistence type="inferred from homology"/>
<dbReference type="PRINTS" id="PR00081">
    <property type="entry name" value="GDHRDH"/>
</dbReference>
<gene>
    <name evidence="3" type="ORF">Pme01_08970</name>
</gene>
<dbReference type="InterPro" id="IPR036291">
    <property type="entry name" value="NAD(P)-bd_dom_sf"/>
</dbReference>
<dbReference type="PRINTS" id="PR00080">
    <property type="entry name" value="SDRFAMILY"/>
</dbReference>
<dbReference type="PANTHER" id="PTHR43157">
    <property type="entry name" value="PHOSPHATIDYLINOSITOL-GLYCAN BIOSYNTHESIS CLASS F PROTEIN-RELATED"/>
    <property type="match status" value="1"/>
</dbReference>
<dbReference type="PANTHER" id="PTHR43157:SF31">
    <property type="entry name" value="PHOSPHATIDYLINOSITOL-GLYCAN BIOSYNTHESIS CLASS F PROTEIN"/>
    <property type="match status" value="1"/>
</dbReference>
<name>A0A8J3TGZ8_9ACTN</name>
<dbReference type="SUPFAM" id="SSF51735">
    <property type="entry name" value="NAD(P)-binding Rossmann-fold domains"/>
    <property type="match status" value="1"/>
</dbReference>
<keyword evidence="1" id="KW-0560">Oxidoreductase</keyword>
<dbReference type="Pfam" id="PF00106">
    <property type="entry name" value="adh_short"/>
    <property type="match status" value="1"/>
</dbReference>
<dbReference type="AlphaFoldDB" id="A0A8J3TGZ8"/>
<dbReference type="EMBL" id="BOON01000006">
    <property type="protein sequence ID" value="GII21300.1"/>
    <property type="molecule type" value="Genomic_DNA"/>
</dbReference>
<evidence type="ECO:0000256" key="1">
    <source>
        <dbReference type="ARBA" id="ARBA00023002"/>
    </source>
</evidence>
<evidence type="ECO:0000313" key="3">
    <source>
        <dbReference type="EMBL" id="GII21300.1"/>
    </source>
</evidence>
<dbReference type="RefSeq" id="WP_168112520.1">
    <property type="nucleotide sequence ID" value="NZ_BOON01000006.1"/>
</dbReference>
<evidence type="ECO:0000256" key="2">
    <source>
        <dbReference type="RuleBase" id="RU000363"/>
    </source>
</evidence>
<keyword evidence="4" id="KW-1185">Reference proteome</keyword>
<dbReference type="GO" id="GO:0016491">
    <property type="term" value="F:oxidoreductase activity"/>
    <property type="evidence" value="ECO:0007669"/>
    <property type="project" value="UniProtKB-KW"/>
</dbReference>
<dbReference type="Proteomes" id="UP000599074">
    <property type="component" value="Unassembled WGS sequence"/>
</dbReference>
<dbReference type="InterPro" id="IPR002347">
    <property type="entry name" value="SDR_fam"/>
</dbReference>
<organism evidence="3 4">
    <name type="scientific">Planosporangium mesophilum</name>
    <dbReference type="NCBI Taxonomy" id="689768"/>
    <lineage>
        <taxon>Bacteria</taxon>
        <taxon>Bacillati</taxon>
        <taxon>Actinomycetota</taxon>
        <taxon>Actinomycetes</taxon>
        <taxon>Micromonosporales</taxon>
        <taxon>Micromonosporaceae</taxon>
        <taxon>Planosporangium</taxon>
    </lineage>
</organism>
<dbReference type="Gene3D" id="3.40.50.720">
    <property type="entry name" value="NAD(P)-binding Rossmann-like Domain"/>
    <property type="match status" value="1"/>
</dbReference>
<sequence>MEDLTVVVTGASSGVGLAAAKAFAERGARVVVVGRDPDRLASAAEQVRAAGGRAPDSFRADFNRLDDVRTLASHLADRYPRIDVLANNAGGLVNSYTLTADGFEATIQANHLAPFLLTNLLREQLRGGRVVNTASDAHRTGVPDPDDLVGRGDRYSMWRAYGASKAANILFAAEAARRWPDALSTSYHPGVVRSRFGAGSTLLNFFYRAAPFLVSPEDGADTLVWLATAPAEEINQGGYYAKRRPRRPTPTAADPQLAARLWEASAKAVGL</sequence>
<comment type="similarity">
    <text evidence="2">Belongs to the short-chain dehydrogenases/reductases (SDR) family.</text>
</comment>
<protein>
    <submittedName>
        <fullName evidence="3">Short-chain dehydrogenase</fullName>
    </submittedName>
</protein>